<protein>
    <submittedName>
        <fullName evidence="1">Uncharacterized protein</fullName>
    </submittedName>
</protein>
<reference evidence="1 2" key="1">
    <citation type="submission" date="2010-04" db="EMBL/GenBank/DDBJ databases">
        <authorList>
            <person name="Qin X."/>
            <person name="Bachman B."/>
            <person name="Battles P."/>
            <person name="Bell A."/>
            <person name="Bess C."/>
            <person name="Bickham C."/>
            <person name="Chaboub L."/>
            <person name="Chen D."/>
            <person name="Coyle M."/>
            <person name="Deiros D.R."/>
            <person name="Dinh H."/>
            <person name="Forbes L."/>
            <person name="Fowler G."/>
            <person name="Francisco L."/>
            <person name="Fu Q."/>
            <person name="Gubbala S."/>
            <person name="Hale W."/>
            <person name="Han Y."/>
            <person name="Hemphill L."/>
            <person name="Highlander S.K."/>
            <person name="Hirani K."/>
            <person name="Hogues M."/>
            <person name="Jackson L."/>
            <person name="Jakkamsetti A."/>
            <person name="Javaid M."/>
            <person name="Jiang H."/>
            <person name="Korchina V."/>
            <person name="Kovar C."/>
            <person name="Lara F."/>
            <person name="Lee S."/>
            <person name="Mata R."/>
            <person name="Mathew T."/>
            <person name="Moen C."/>
            <person name="Morales K."/>
            <person name="Munidasa M."/>
            <person name="Nazareth L."/>
            <person name="Ngo R."/>
            <person name="Nguyen L."/>
            <person name="Okwuonu G."/>
            <person name="Ongeri F."/>
            <person name="Patil S."/>
            <person name="Petrosino J."/>
            <person name="Pham C."/>
            <person name="Pham P."/>
            <person name="Pu L.-L."/>
            <person name="Puazo M."/>
            <person name="Raj R."/>
            <person name="Reid J."/>
            <person name="Rouhana J."/>
            <person name="Saada N."/>
            <person name="Shang Y."/>
            <person name="Simmons D."/>
            <person name="Thornton R."/>
            <person name="Warren J."/>
            <person name="Weissenberger G."/>
            <person name="Zhang J."/>
            <person name="Zhang L."/>
            <person name="Zhou C."/>
            <person name="Zhu D."/>
            <person name="Muzny D."/>
            <person name="Worley K."/>
            <person name="Gibbs R."/>
        </authorList>
    </citation>
    <scope>NUCLEOTIDE SEQUENCE [LARGE SCALE GENOMIC DNA]</scope>
    <source>
        <strain evidence="1 2">ATCC 49957</strain>
    </source>
</reference>
<evidence type="ECO:0000313" key="1">
    <source>
        <dbReference type="EMBL" id="EFH12506.1"/>
    </source>
</evidence>
<sequence>MAGAARRVTRPRWLAGLWQSGYTLPGALQTRKICAETIRKSDRAWPP</sequence>
<dbReference type="HOGENOM" id="CLU_3172698_0_0_5"/>
<name>D5RJM2_9PROT</name>
<organism evidence="1 2">
    <name type="scientific">Pseudoroseomonas cervicalis ATCC 49957</name>
    <dbReference type="NCBI Taxonomy" id="525371"/>
    <lineage>
        <taxon>Bacteria</taxon>
        <taxon>Pseudomonadati</taxon>
        <taxon>Pseudomonadota</taxon>
        <taxon>Alphaproteobacteria</taxon>
        <taxon>Acetobacterales</taxon>
        <taxon>Roseomonadaceae</taxon>
        <taxon>Roseomonas</taxon>
    </lineage>
</organism>
<dbReference type="Proteomes" id="UP000005324">
    <property type="component" value="Unassembled WGS sequence"/>
</dbReference>
<comment type="caution">
    <text evidence="1">The sequence shown here is derived from an EMBL/GenBank/DDBJ whole genome shotgun (WGS) entry which is preliminary data.</text>
</comment>
<proteinExistence type="predicted"/>
<evidence type="ECO:0000313" key="2">
    <source>
        <dbReference type="Proteomes" id="UP000005324"/>
    </source>
</evidence>
<keyword evidence="2" id="KW-1185">Reference proteome</keyword>
<gene>
    <name evidence="1" type="ORF">HMPREF0731_1282</name>
</gene>
<dbReference type="AlphaFoldDB" id="D5RJM2"/>
<accession>D5RJM2</accession>
<dbReference type="EMBL" id="ADVL01000210">
    <property type="protein sequence ID" value="EFH12506.1"/>
    <property type="molecule type" value="Genomic_DNA"/>
</dbReference>